<comment type="caution">
    <text evidence="3">The sequence shown here is derived from an EMBL/GenBank/DDBJ whole genome shotgun (WGS) entry which is preliminary data.</text>
</comment>
<accession>A0A3A3FXW4</accession>
<sequence>MLYAFMLEDDPARSDIRQRLRQAHVAYLQAVAEQIAFAGPFTDDDGQAMSGSLLVIEFPSRAVAQEWMAGEPYNRAGLYASSTIQTFVNRWPQKAGFPSAH</sequence>
<keyword evidence="4" id="KW-1185">Reference proteome</keyword>
<dbReference type="InterPro" id="IPR005545">
    <property type="entry name" value="YCII"/>
</dbReference>
<dbReference type="InterPro" id="IPR051807">
    <property type="entry name" value="Sec-metab_biosynth-assoc"/>
</dbReference>
<comment type="similarity">
    <text evidence="1">Belongs to the YciI family.</text>
</comment>
<name>A0A3A3FXW4_9BURK</name>
<evidence type="ECO:0000259" key="2">
    <source>
        <dbReference type="Pfam" id="PF03795"/>
    </source>
</evidence>
<feature type="domain" description="YCII-related" evidence="2">
    <location>
        <begin position="1"/>
        <end position="87"/>
    </location>
</feature>
<dbReference type="RefSeq" id="WP_119784483.1">
    <property type="nucleotide sequence ID" value="NZ_QYUQ01000002.1"/>
</dbReference>
<dbReference type="InterPro" id="IPR011008">
    <property type="entry name" value="Dimeric_a/b-barrel"/>
</dbReference>
<dbReference type="PANTHER" id="PTHR33606:SF3">
    <property type="entry name" value="PROTEIN YCII"/>
    <property type="match status" value="1"/>
</dbReference>
<reference evidence="4" key="1">
    <citation type="submission" date="2018-09" db="EMBL/GenBank/DDBJ databases">
        <authorList>
            <person name="Zhu H."/>
        </authorList>
    </citation>
    <scope>NUCLEOTIDE SEQUENCE [LARGE SCALE GENOMIC DNA]</scope>
    <source>
        <strain evidence="4">K1S02-23</strain>
    </source>
</reference>
<dbReference type="Pfam" id="PF03795">
    <property type="entry name" value="YCII"/>
    <property type="match status" value="1"/>
</dbReference>
<evidence type="ECO:0000313" key="3">
    <source>
        <dbReference type="EMBL" id="RJG01033.1"/>
    </source>
</evidence>
<dbReference type="OrthoDB" id="9797014at2"/>
<dbReference type="Proteomes" id="UP000266327">
    <property type="component" value="Unassembled WGS sequence"/>
</dbReference>
<dbReference type="EMBL" id="QYUQ01000002">
    <property type="protein sequence ID" value="RJG01033.1"/>
    <property type="molecule type" value="Genomic_DNA"/>
</dbReference>
<proteinExistence type="inferred from homology"/>
<gene>
    <name evidence="3" type="ORF">D3878_05085</name>
</gene>
<dbReference type="PANTHER" id="PTHR33606">
    <property type="entry name" value="PROTEIN YCII"/>
    <property type="match status" value="1"/>
</dbReference>
<dbReference type="SUPFAM" id="SSF54909">
    <property type="entry name" value="Dimeric alpha+beta barrel"/>
    <property type="match status" value="1"/>
</dbReference>
<evidence type="ECO:0000256" key="1">
    <source>
        <dbReference type="ARBA" id="ARBA00007689"/>
    </source>
</evidence>
<dbReference type="Gene3D" id="3.30.70.1060">
    <property type="entry name" value="Dimeric alpha+beta barrel"/>
    <property type="match status" value="1"/>
</dbReference>
<dbReference type="AlphaFoldDB" id="A0A3A3FXW4"/>
<evidence type="ECO:0000313" key="4">
    <source>
        <dbReference type="Proteomes" id="UP000266327"/>
    </source>
</evidence>
<protein>
    <submittedName>
        <fullName evidence="3">YciI family protein</fullName>
    </submittedName>
</protein>
<organism evidence="3 4">
    <name type="scientific">Noviherbaspirillum sedimenti</name>
    <dbReference type="NCBI Taxonomy" id="2320865"/>
    <lineage>
        <taxon>Bacteria</taxon>
        <taxon>Pseudomonadati</taxon>
        <taxon>Pseudomonadota</taxon>
        <taxon>Betaproteobacteria</taxon>
        <taxon>Burkholderiales</taxon>
        <taxon>Oxalobacteraceae</taxon>
        <taxon>Noviherbaspirillum</taxon>
    </lineage>
</organism>